<gene>
    <name evidence="1" type="ORF">HMPREF2130_12110</name>
</gene>
<dbReference type="eggNOG" id="COG2801">
    <property type="taxonomic scope" value="Bacteria"/>
</dbReference>
<dbReference type="EMBL" id="JRNI01000165">
    <property type="protein sequence ID" value="KGF22279.1"/>
    <property type="molecule type" value="Genomic_DNA"/>
</dbReference>
<organism evidence="1 2">
    <name type="scientific">Oligella urethralis DNF00040</name>
    <dbReference type="NCBI Taxonomy" id="1401065"/>
    <lineage>
        <taxon>Bacteria</taxon>
        <taxon>Pseudomonadati</taxon>
        <taxon>Pseudomonadota</taxon>
        <taxon>Betaproteobacteria</taxon>
        <taxon>Burkholderiales</taxon>
        <taxon>Alcaligenaceae</taxon>
        <taxon>Oligella</taxon>
    </lineage>
</organism>
<keyword evidence="2" id="KW-1185">Reference proteome</keyword>
<evidence type="ECO:0008006" key="3">
    <source>
        <dbReference type="Google" id="ProtNLM"/>
    </source>
</evidence>
<protein>
    <recommendedName>
        <fullName evidence="3">Transposase</fullName>
    </recommendedName>
</protein>
<accession>A0A096AMU0</accession>
<comment type="caution">
    <text evidence="1">The sequence shown here is derived from an EMBL/GenBank/DDBJ whole genome shotgun (WGS) entry which is preliminary data.</text>
</comment>
<evidence type="ECO:0000313" key="2">
    <source>
        <dbReference type="Proteomes" id="UP000029629"/>
    </source>
</evidence>
<sequence length="75" mass="8407">MTSLSERQHVVSLIQAAHRQGARLARACEEAGLALRSYRRWVKDGVVQADKRPTAVRPKPANSLSQEERELILTV</sequence>
<proteinExistence type="predicted"/>
<reference evidence="1 2" key="1">
    <citation type="submission" date="2014-07" db="EMBL/GenBank/DDBJ databases">
        <authorList>
            <person name="McCorrison J."/>
            <person name="Sanka R."/>
            <person name="Torralba M."/>
            <person name="Gillis M."/>
            <person name="Haft D.H."/>
            <person name="Methe B."/>
            <person name="Sutton G."/>
            <person name="Nelson K.E."/>
        </authorList>
    </citation>
    <scope>NUCLEOTIDE SEQUENCE [LARGE SCALE GENOMIC DNA]</scope>
    <source>
        <strain evidence="1 2">DNF00040</strain>
    </source>
</reference>
<evidence type="ECO:0000313" key="1">
    <source>
        <dbReference type="EMBL" id="KGF22279.1"/>
    </source>
</evidence>
<dbReference type="Proteomes" id="UP000029629">
    <property type="component" value="Unassembled WGS sequence"/>
</dbReference>
<dbReference type="AlphaFoldDB" id="A0A096AMU0"/>
<feature type="non-terminal residue" evidence="1">
    <location>
        <position position="75"/>
    </location>
</feature>
<name>A0A096AMU0_9BURK</name>